<keyword evidence="7" id="KW-1185">Reference proteome</keyword>
<dbReference type="Pfam" id="PF00471">
    <property type="entry name" value="Ribosomal_L33"/>
    <property type="match status" value="1"/>
</dbReference>
<keyword evidence="2 5" id="KW-0689">Ribosomal protein</keyword>
<dbReference type="HAMAP" id="MF_00294">
    <property type="entry name" value="Ribosomal_bL33"/>
    <property type="match status" value="1"/>
</dbReference>
<dbReference type="NCBIfam" id="TIGR01023">
    <property type="entry name" value="rpmG_bact"/>
    <property type="match status" value="1"/>
</dbReference>
<evidence type="ECO:0000313" key="7">
    <source>
        <dbReference type="Proteomes" id="UP000831947"/>
    </source>
</evidence>
<protein>
    <recommendedName>
        <fullName evidence="4 5">Large ribosomal subunit protein bL33</fullName>
    </recommendedName>
</protein>
<accession>A0ABY4PDT9</accession>
<gene>
    <name evidence="5 6" type="primary">rpmG</name>
    <name evidence="6" type="ORF">MOO47_01775</name>
</gene>
<evidence type="ECO:0000256" key="5">
    <source>
        <dbReference type="HAMAP-Rule" id="MF_00294"/>
    </source>
</evidence>
<evidence type="ECO:0000256" key="2">
    <source>
        <dbReference type="ARBA" id="ARBA00022980"/>
    </source>
</evidence>
<evidence type="ECO:0000313" key="6">
    <source>
        <dbReference type="EMBL" id="UQS83943.1"/>
    </source>
</evidence>
<comment type="similarity">
    <text evidence="1 5">Belongs to the bacterial ribosomal protein bL33 family.</text>
</comment>
<dbReference type="SUPFAM" id="SSF57829">
    <property type="entry name" value="Zn-binding ribosomal proteins"/>
    <property type="match status" value="1"/>
</dbReference>
<dbReference type="Gene3D" id="2.20.28.120">
    <property type="entry name" value="Ribosomal protein L33"/>
    <property type="match status" value="1"/>
</dbReference>
<sequence length="49" mass="5937">MQKRKIILVCSRCGVSNYRTMLSGEHKERLRLQKYCPYCKQHVVHEETR</sequence>
<dbReference type="EMBL" id="CP093365">
    <property type="protein sequence ID" value="UQS83943.1"/>
    <property type="molecule type" value="Genomic_DNA"/>
</dbReference>
<evidence type="ECO:0000256" key="1">
    <source>
        <dbReference type="ARBA" id="ARBA00007596"/>
    </source>
</evidence>
<proteinExistence type="inferred from homology"/>
<dbReference type="InterPro" id="IPR001705">
    <property type="entry name" value="Ribosomal_bL33"/>
</dbReference>
<dbReference type="NCBIfam" id="NF001764">
    <property type="entry name" value="PRK00504.1"/>
    <property type="match status" value="1"/>
</dbReference>
<dbReference type="GO" id="GO:0005840">
    <property type="term" value="C:ribosome"/>
    <property type="evidence" value="ECO:0007669"/>
    <property type="project" value="UniProtKB-KW"/>
</dbReference>
<dbReference type="InterPro" id="IPR038584">
    <property type="entry name" value="Ribosomal_bL33_sf"/>
</dbReference>
<organism evidence="6 7">
    <name type="scientific">Bombilactobacillus thymidiniphilus</name>
    <dbReference type="NCBI Taxonomy" id="2923363"/>
    <lineage>
        <taxon>Bacteria</taxon>
        <taxon>Bacillati</taxon>
        <taxon>Bacillota</taxon>
        <taxon>Bacilli</taxon>
        <taxon>Lactobacillales</taxon>
        <taxon>Lactobacillaceae</taxon>
        <taxon>Bombilactobacillus</taxon>
    </lineage>
</organism>
<keyword evidence="3 5" id="KW-0687">Ribonucleoprotein</keyword>
<dbReference type="InterPro" id="IPR011332">
    <property type="entry name" value="Ribosomal_zn-bd"/>
</dbReference>
<dbReference type="RefSeq" id="WP_249513128.1">
    <property type="nucleotide sequence ID" value="NZ_CP093365.1"/>
</dbReference>
<evidence type="ECO:0000256" key="4">
    <source>
        <dbReference type="ARBA" id="ARBA00035176"/>
    </source>
</evidence>
<name>A0ABY4PDT9_9LACO</name>
<dbReference type="Proteomes" id="UP000831947">
    <property type="component" value="Chromosome"/>
</dbReference>
<evidence type="ECO:0000256" key="3">
    <source>
        <dbReference type="ARBA" id="ARBA00023274"/>
    </source>
</evidence>
<reference evidence="6 7" key="1">
    <citation type="journal article" date="2022" name="Int. J. Syst. Evol. Microbiol.">
        <title>Apilactobacillus apisilvae sp. nov., Nicolia spurrieriana gen. nov. sp. nov., Bombilactobacillus folatiphilus sp. nov. and Bombilactobacillus thymidiniphilus sp. nov., four new lactic acid bacterial isolates from stingless bees Tetragonula carbonaria and Austroplebeia australis.</title>
        <authorList>
            <person name="Oliphant S.A."/>
            <person name="Watson-Haigh N.S."/>
            <person name="Sumby K.M."/>
            <person name="Gardner J."/>
            <person name="Groom S."/>
            <person name="Jiranek V."/>
        </authorList>
    </citation>
    <scope>NUCLEOTIDE SEQUENCE [LARGE SCALE GENOMIC DNA]</scope>
    <source>
        <strain evidence="6 7">SG4_A1</strain>
    </source>
</reference>